<dbReference type="Pfam" id="PF00005">
    <property type="entry name" value="ABC_tran"/>
    <property type="match status" value="2"/>
</dbReference>
<dbReference type="Pfam" id="PF00664">
    <property type="entry name" value="ABC_membrane"/>
    <property type="match status" value="2"/>
</dbReference>
<keyword evidence="4" id="KW-0547">Nucleotide-binding</keyword>
<feature type="domain" description="ABC transporter" evidence="12">
    <location>
        <begin position="331"/>
        <end position="588"/>
    </location>
</feature>
<feature type="transmembrane region" description="Helical" evidence="11">
    <location>
        <begin position="670"/>
        <end position="688"/>
    </location>
</feature>
<organism evidence="14 15">
    <name type="scientific">Gordonia pseudamarae</name>
    <dbReference type="NCBI Taxonomy" id="2831662"/>
    <lineage>
        <taxon>Bacteria</taxon>
        <taxon>Bacillati</taxon>
        <taxon>Actinomycetota</taxon>
        <taxon>Actinomycetes</taxon>
        <taxon>Mycobacteriales</taxon>
        <taxon>Gordoniaceae</taxon>
        <taxon>Gordonia</taxon>
    </lineage>
</organism>
<evidence type="ECO:0000256" key="4">
    <source>
        <dbReference type="ARBA" id="ARBA00022741"/>
    </source>
</evidence>
<keyword evidence="2" id="KW-0997">Cell inner membrane</keyword>
<keyword evidence="2" id="KW-1003">Cell membrane</keyword>
<sequence>MLTVASVVAIIAAGLRLAPYVAVYAVTTTLFGDDTGPGAGSGTDESGAIASIAMWVAIAIIVRAVAAAVSSHLAHVAAYQALFDLRVALVGKLRRMPLGAVQRRPAGEVKKILGDDVEQLEEALAHGIPDAAAAVAVPLTTTILLFVVDWRLALVALAALVLVVVVSGIGMGLAQKSNVEFMAVIARMNVSVLGFLQGIKVIRGYLRPEAGYFQARDDIEACVTEQFKVAKGPLLWVVSAMSALAGLAVAMLIPITGTGLVNGWVDLGTATLFLLIALAYLSPLMGLVGVLATIITRIQFSGQAIGELLAEPELRQPGTPRRPHASGPPAVTFIDAGFTYARTVGDHGEPDTGGPGTDGQETVPDPPAPVLDGFDLTVPAGTSIAIVGATGSGKSTIGRLIARFWDVDTGSVRVGDVDVRDYCAADLAETVAFVQQDEYIFAGTLFDNIRVARRGATDDEVHAAARAAQLDDVAAGLPDGRRTELPADGGLSGGQRQRVSIARALLKNAPVIILDEATAALDRDTEERTLAAIASLTAGRTTIAIAHRLSTILAADEIIHLDAGRIVARGKHEDLLATDAGYRDLWRDYEAADGWALAADTEPAIPVTGPAPDSVAVPAGKTHDEWSRAALDMVRPGLGDMGFAGQWRTMLGRNWADLVRQGVPRLVCESLVRGIPILAVYLFVRAAVDHVDGSGEMTTGLVWSLFGLVLTGMVARLLAANWVNKTVFGIAARGKADLQLSILEHLRRIPLGYFDRADPSRTASTITNDATMVDFQNVPQLVVASTLQPAYMAVVLLAVDWRLGLCALAGVPLFLGATAISDRIYRDAFAEVHTARAGAALTLLEQARGAAVVRANPGSMFAERYRDAVDTVRSASIAMSVRALPASALGAISVELGLVLIIAVGASLFSAGSVSASVLLVFLMLALVMYQPIQELNELAGYRRNQQQIARKIAEIWDEPALPEPATPAPLTDRASVTFDRVGFSYHGDRAAQVLTDVSFTVPAGTITALVGPSGAGKSTVANLVGRLWDVTDGRVLVGGTDVRELGSEQVTGLVTTVYQDSYLFAESVRFNLRIGRPAATDEQIWAALAAAQCDDVVRALAGGLDERLDEGGTNLSGGQRQRLCIARALLKDSPIVLLDEAVASVDPTTEARIQRALATLMAGRTVIVIAHRMNTVRNVDQIVALDGGRVVAAGSPAEVLSGSYGLPVTEKYT</sequence>
<dbReference type="PANTHER" id="PTHR24221:SF654">
    <property type="entry name" value="ATP-BINDING CASSETTE SUB-FAMILY B MEMBER 6"/>
    <property type="match status" value="1"/>
</dbReference>
<feature type="transmembrane region" description="Helical" evidence="11">
    <location>
        <begin position="49"/>
        <end position="69"/>
    </location>
</feature>
<dbReference type="PROSITE" id="PS50893">
    <property type="entry name" value="ABC_TRANSPORTER_2"/>
    <property type="match status" value="2"/>
</dbReference>
<comment type="subcellular location">
    <subcellularLocation>
        <location evidence="1">Cell inner membrane</location>
        <topology evidence="1">Multi-pass membrane protein</topology>
    </subcellularLocation>
</comment>
<reference evidence="14" key="1">
    <citation type="journal article" date="2021" name="Nat. Microbiol.">
        <title>Cocultivation of an ultrasmall environmental parasitic bacterium with lytic ability against bacteria associated with wastewater foams.</title>
        <authorList>
            <person name="Batinovic S."/>
            <person name="Rose J.J.A."/>
            <person name="Ratcliffe J."/>
            <person name="Seviour R.J."/>
            <person name="Petrovski S."/>
        </authorList>
    </citation>
    <scope>NUCLEOTIDE SEQUENCE</scope>
    <source>
        <strain evidence="14">CON9</strain>
    </source>
</reference>
<evidence type="ECO:0000256" key="1">
    <source>
        <dbReference type="ARBA" id="ARBA00004429"/>
    </source>
</evidence>
<evidence type="ECO:0000256" key="6">
    <source>
        <dbReference type="ARBA" id="ARBA00022967"/>
    </source>
</evidence>
<gene>
    <name evidence="14" type="ORF">GII31_10945</name>
</gene>
<evidence type="ECO:0000256" key="8">
    <source>
        <dbReference type="ARBA" id="ARBA00023136"/>
    </source>
</evidence>
<feature type="domain" description="ABC transmembrane type-1" evidence="13">
    <location>
        <begin position="4"/>
        <end position="296"/>
    </location>
</feature>
<evidence type="ECO:0000256" key="9">
    <source>
        <dbReference type="ARBA" id="ARBA00023455"/>
    </source>
</evidence>
<evidence type="ECO:0000256" key="7">
    <source>
        <dbReference type="ARBA" id="ARBA00022989"/>
    </source>
</evidence>
<keyword evidence="5 14" id="KW-0067">ATP-binding</keyword>
<feature type="region of interest" description="Disordered" evidence="10">
    <location>
        <begin position="344"/>
        <end position="367"/>
    </location>
</feature>
<dbReference type="SUPFAM" id="SSF90123">
    <property type="entry name" value="ABC transporter transmembrane region"/>
    <property type="match status" value="2"/>
</dbReference>
<evidence type="ECO:0000259" key="13">
    <source>
        <dbReference type="PROSITE" id="PS50929"/>
    </source>
</evidence>
<evidence type="ECO:0000256" key="5">
    <source>
        <dbReference type="ARBA" id="ARBA00022840"/>
    </source>
</evidence>
<evidence type="ECO:0000256" key="2">
    <source>
        <dbReference type="ARBA" id="ARBA00022519"/>
    </source>
</evidence>
<dbReference type="InterPro" id="IPR003439">
    <property type="entry name" value="ABC_transporter-like_ATP-bd"/>
</dbReference>
<keyword evidence="6" id="KW-1278">Translocase</keyword>
<dbReference type="InterPro" id="IPR003593">
    <property type="entry name" value="AAA+_ATPase"/>
</dbReference>
<dbReference type="EMBL" id="CP045809">
    <property type="protein sequence ID" value="QHN37494.1"/>
    <property type="molecule type" value="Genomic_DNA"/>
</dbReference>
<protein>
    <submittedName>
        <fullName evidence="14">ATP-binding cassette domain-containing protein</fullName>
    </submittedName>
</protein>
<dbReference type="SMART" id="SM00382">
    <property type="entry name" value="AAA"/>
    <property type="match status" value="2"/>
</dbReference>
<evidence type="ECO:0000256" key="11">
    <source>
        <dbReference type="SAM" id="Phobius"/>
    </source>
</evidence>
<dbReference type="InterPro" id="IPR011527">
    <property type="entry name" value="ABC1_TM_dom"/>
</dbReference>
<keyword evidence="7 11" id="KW-1133">Transmembrane helix</keyword>
<dbReference type="CDD" id="cd07346">
    <property type="entry name" value="ABC_6TM_exporters"/>
    <property type="match status" value="1"/>
</dbReference>
<evidence type="ECO:0000313" key="14">
    <source>
        <dbReference type="EMBL" id="QHN37494.1"/>
    </source>
</evidence>
<evidence type="ECO:0000259" key="12">
    <source>
        <dbReference type="PROSITE" id="PS50893"/>
    </source>
</evidence>
<dbReference type="SUPFAM" id="SSF52540">
    <property type="entry name" value="P-loop containing nucleoside triphosphate hydrolases"/>
    <property type="match status" value="2"/>
</dbReference>
<keyword evidence="15" id="KW-1185">Reference proteome</keyword>
<dbReference type="PANTHER" id="PTHR24221">
    <property type="entry name" value="ATP-BINDING CASSETTE SUB-FAMILY B"/>
    <property type="match status" value="1"/>
</dbReference>
<keyword evidence="8 11" id="KW-0472">Membrane</keyword>
<dbReference type="InterPro" id="IPR039421">
    <property type="entry name" value="Type_1_exporter"/>
</dbReference>
<accession>A0ABX6INK1</accession>
<dbReference type="Gene3D" id="3.40.50.300">
    <property type="entry name" value="P-loop containing nucleotide triphosphate hydrolases"/>
    <property type="match status" value="2"/>
</dbReference>
<feature type="transmembrane region" description="Helical" evidence="11">
    <location>
        <begin position="700"/>
        <end position="719"/>
    </location>
</feature>
<feature type="transmembrane region" description="Helical" evidence="11">
    <location>
        <begin position="234"/>
        <end position="253"/>
    </location>
</feature>
<proteinExistence type="inferred from homology"/>
<keyword evidence="3 11" id="KW-0812">Transmembrane</keyword>
<feature type="transmembrane region" description="Helical" evidence="11">
    <location>
        <begin position="883"/>
        <end position="903"/>
    </location>
</feature>
<evidence type="ECO:0000313" key="15">
    <source>
        <dbReference type="Proteomes" id="UP001059836"/>
    </source>
</evidence>
<feature type="transmembrane region" description="Helical" evidence="11">
    <location>
        <begin position="181"/>
        <end position="199"/>
    </location>
</feature>
<feature type="domain" description="ABC transporter" evidence="12">
    <location>
        <begin position="977"/>
        <end position="1213"/>
    </location>
</feature>
<feature type="transmembrane region" description="Helical" evidence="11">
    <location>
        <begin position="273"/>
        <end position="295"/>
    </location>
</feature>
<dbReference type="PROSITE" id="PS00211">
    <property type="entry name" value="ABC_TRANSPORTER_1"/>
    <property type="match status" value="2"/>
</dbReference>
<dbReference type="InterPro" id="IPR036640">
    <property type="entry name" value="ABC1_TM_sf"/>
</dbReference>
<feature type="domain" description="ABC transmembrane type-1" evidence="13">
    <location>
        <begin position="670"/>
        <end position="945"/>
    </location>
</feature>
<dbReference type="Gene3D" id="1.20.1560.10">
    <property type="entry name" value="ABC transporter type 1, transmembrane domain"/>
    <property type="match status" value="2"/>
</dbReference>
<dbReference type="Proteomes" id="UP001059836">
    <property type="component" value="Chromosome"/>
</dbReference>
<evidence type="ECO:0000256" key="3">
    <source>
        <dbReference type="ARBA" id="ARBA00022692"/>
    </source>
</evidence>
<feature type="transmembrane region" description="Helical" evidence="11">
    <location>
        <begin position="152"/>
        <end position="175"/>
    </location>
</feature>
<comment type="similarity">
    <text evidence="9">Belongs to the ABC transporter superfamily. Siderophore-Fe(3+) uptake transporter (SIUT) (TC 3.A.1.21) family.</text>
</comment>
<dbReference type="GO" id="GO:0005524">
    <property type="term" value="F:ATP binding"/>
    <property type="evidence" value="ECO:0007669"/>
    <property type="project" value="UniProtKB-KW"/>
</dbReference>
<feature type="transmembrane region" description="Helical" evidence="11">
    <location>
        <begin position="909"/>
        <end position="930"/>
    </location>
</feature>
<name>A0ABX6INK1_9ACTN</name>
<dbReference type="PROSITE" id="PS50929">
    <property type="entry name" value="ABC_TM1F"/>
    <property type="match status" value="2"/>
</dbReference>
<dbReference type="InterPro" id="IPR017871">
    <property type="entry name" value="ABC_transporter-like_CS"/>
</dbReference>
<evidence type="ECO:0000256" key="10">
    <source>
        <dbReference type="SAM" id="MobiDB-lite"/>
    </source>
</evidence>
<dbReference type="InterPro" id="IPR027417">
    <property type="entry name" value="P-loop_NTPase"/>
</dbReference>